<accession>A0A2G9C5A6</accession>
<evidence type="ECO:0000259" key="6">
    <source>
        <dbReference type="PROSITE" id="PS50929"/>
    </source>
</evidence>
<dbReference type="CDD" id="cd18584">
    <property type="entry name" value="ABC_6TM_AarD_CydD"/>
    <property type="match status" value="1"/>
</dbReference>
<dbReference type="AlphaFoldDB" id="A0A2G9C5A6"/>
<comment type="subcellular location">
    <subcellularLocation>
        <location evidence="1">Cell membrane</location>
        <topology evidence="1">Multi-pass membrane protein</topology>
    </subcellularLocation>
</comment>
<dbReference type="SUPFAM" id="SSF90123">
    <property type="entry name" value="ABC transporter transmembrane region"/>
    <property type="match status" value="1"/>
</dbReference>
<dbReference type="PROSITE" id="PS50929">
    <property type="entry name" value="ABC_TM1F"/>
    <property type="match status" value="1"/>
</dbReference>
<keyword evidence="4 5" id="KW-0472">Membrane</keyword>
<feature type="non-terminal residue" evidence="7">
    <location>
        <position position="337"/>
    </location>
</feature>
<organism evidence="7 8">
    <name type="scientific">Roseateles chitinivorans</name>
    <dbReference type="NCBI Taxonomy" id="2917965"/>
    <lineage>
        <taxon>Bacteria</taxon>
        <taxon>Pseudomonadati</taxon>
        <taxon>Pseudomonadota</taxon>
        <taxon>Betaproteobacteria</taxon>
        <taxon>Burkholderiales</taxon>
        <taxon>Sphaerotilaceae</taxon>
        <taxon>Roseateles</taxon>
    </lineage>
</organism>
<gene>
    <name evidence="7" type="ORF">CS062_23095</name>
</gene>
<dbReference type="InterPro" id="IPR039421">
    <property type="entry name" value="Type_1_exporter"/>
</dbReference>
<dbReference type="Pfam" id="PF00664">
    <property type="entry name" value="ABC_membrane"/>
    <property type="match status" value="1"/>
</dbReference>
<proteinExistence type="predicted"/>
<evidence type="ECO:0000256" key="3">
    <source>
        <dbReference type="ARBA" id="ARBA00022989"/>
    </source>
</evidence>
<dbReference type="GO" id="GO:0005524">
    <property type="term" value="F:ATP binding"/>
    <property type="evidence" value="ECO:0007669"/>
    <property type="project" value="InterPro"/>
</dbReference>
<protein>
    <submittedName>
        <fullName evidence="7">Thiol reductant ABC exporter subunit CydD</fullName>
    </submittedName>
</protein>
<evidence type="ECO:0000256" key="5">
    <source>
        <dbReference type="SAM" id="Phobius"/>
    </source>
</evidence>
<dbReference type="Gene3D" id="1.20.1560.10">
    <property type="entry name" value="ABC transporter type 1, transmembrane domain"/>
    <property type="match status" value="1"/>
</dbReference>
<dbReference type="RefSeq" id="WP_259373119.1">
    <property type="nucleotide sequence ID" value="NZ_PEOG01000097.1"/>
</dbReference>
<dbReference type="GO" id="GO:0140359">
    <property type="term" value="F:ABC-type transporter activity"/>
    <property type="evidence" value="ECO:0007669"/>
    <property type="project" value="InterPro"/>
</dbReference>
<dbReference type="PANTHER" id="PTHR24221:SF261">
    <property type="entry name" value="GLUTATHIONE_L-CYSTEINE TRANSPORT SYSTEM ATP-BINDING_PERMEASE PROTEIN CYDD"/>
    <property type="match status" value="1"/>
</dbReference>
<keyword evidence="3 5" id="KW-1133">Transmembrane helix</keyword>
<reference evidence="7 8" key="1">
    <citation type="submission" date="2017-11" db="EMBL/GenBank/DDBJ databases">
        <title>Draft genome sequence of Mitsuaria sp. HWN-4.</title>
        <authorList>
            <person name="Gundlapally S.R."/>
        </authorList>
    </citation>
    <scope>NUCLEOTIDE SEQUENCE [LARGE SCALE GENOMIC DNA]</scope>
    <source>
        <strain evidence="7 8">HWN-4</strain>
    </source>
</reference>
<evidence type="ECO:0000256" key="4">
    <source>
        <dbReference type="ARBA" id="ARBA00023136"/>
    </source>
</evidence>
<name>A0A2G9C5A6_9BURK</name>
<dbReference type="GO" id="GO:0034040">
    <property type="term" value="F:ATPase-coupled lipid transmembrane transporter activity"/>
    <property type="evidence" value="ECO:0007669"/>
    <property type="project" value="TreeGrafter"/>
</dbReference>
<feature type="transmembrane region" description="Helical" evidence="5">
    <location>
        <begin position="231"/>
        <end position="256"/>
    </location>
</feature>
<dbReference type="InterPro" id="IPR011527">
    <property type="entry name" value="ABC1_TM_dom"/>
</dbReference>
<feature type="transmembrane region" description="Helical" evidence="5">
    <location>
        <begin position="151"/>
        <end position="171"/>
    </location>
</feature>
<evidence type="ECO:0000256" key="2">
    <source>
        <dbReference type="ARBA" id="ARBA00022692"/>
    </source>
</evidence>
<dbReference type="Proteomes" id="UP000231501">
    <property type="component" value="Unassembled WGS sequence"/>
</dbReference>
<evidence type="ECO:0000313" key="7">
    <source>
        <dbReference type="EMBL" id="PIM50814.1"/>
    </source>
</evidence>
<dbReference type="PANTHER" id="PTHR24221">
    <property type="entry name" value="ATP-BINDING CASSETTE SUB-FAMILY B"/>
    <property type="match status" value="1"/>
</dbReference>
<keyword evidence="8" id="KW-1185">Reference proteome</keyword>
<sequence length="337" mass="35613">MRPGLPRLPGLGPGALAQALAALLWIPQAALVALAVQRLAESGGLREVTGAALGLLALGVLRGALDVWGARQVHRRARQALSTLRAEAVAALARRSPLDRDRAPSGEIASLLAEQAEALVPWLSRHRGARYRAMLVAPLIALAVGSQSWVAALILIGAMPLIPLFMALIGWRAQAASEAHLVELGRMNAFLLDRLRGLSTIRAHGAVALTARRLRDSAESLRERAMRVLRIAFLSSAALELFSALGVALVAVYVGFHLLGPLGGVGAWGQRLSLGEGLFVLMLAPAFFEPLRELAAVWHDRAAGEAALAQFERHRHPGVPLPGALDAGEPSAKPLAT</sequence>
<keyword evidence="2 5" id="KW-0812">Transmembrane</keyword>
<feature type="transmembrane region" description="Helical" evidence="5">
    <location>
        <begin position="51"/>
        <end position="69"/>
    </location>
</feature>
<evidence type="ECO:0000313" key="8">
    <source>
        <dbReference type="Proteomes" id="UP000231501"/>
    </source>
</evidence>
<feature type="domain" description="ABC transmembrane type-1" evidence="6">
    <location>
        <begin position="14"/>
        <end position="303"/>
    </location>
</feature>
<dbReference type="InterPro" id="IPR036640">
    <property type="entry name" value="ABC1_TM_sf"/>
</dbReference>
<comment type="caution">
    <text evidence="7">The sequence shown here is derived from an EMBL/GenBank/DDBJ whole genome shotgun (WGS) entry which is preliminary data.</text>
</comment>
<evidence type="ECO:0000256" key="1">
    <source>
        <dbReference type="ARBA" id="ARBA00004651"/>
    </source>
</evidence>
<dbReference type="EMBL" id="PEOG01000097">
    <property type="protein sequence ID" value="PIM50814.1"/>
    <property type="molecule type" value="Genomic_DNA"/>
</dbReference>
<dbReference type="GO" id="GO:0005886">
    <property type="term" value="C:plasma membrane"/>
    <property type="evidence" value="ECO:0007669"/>
    <property type="project" value="UniProtKB-SubCell"/>
</dbReference>